<evidence type="ECO:0000313" key="2">
    <source>
        <dbReference type="Proteomes" id="UP001204445"/>
    </source>
</evidence>
<comment type="caution">
    <text evidence="1">The sequence shown here is derived from an EMBL/GenBank/DDBJ whole genome shotgun (WGS) entry which is preliminary data.</text>
</comment>
<gene>
    <name evidence="1" type="ORF">J2T55_001704</name>
</gene>
<protein>
    <recommendedName>
        <fullName evidence="3">Sn-glycerol-3-phosphate transporter</fullName>
    </recommendedName>
</protein>
<name>A0AAE3HJY8_9GAMM</name>
<sequence>MNRILRTGNARGSSIILLVILATMLLPTSSSAFTPLELDHVVVQTSLYTKHFDPDPDHNNDQNLINVEFHNPERWLVGGAWFKNSYDQPSWYVFVGREFPLWQPHEHFELRAKLTGGFLHGYDGEHQDDIPFNSTGTAPVILPSLGARIGPVESDVVLFGTAGLMVTTGLRF</sequence>
<keyword evidence="2" id="KW-1185">Reference proteome</keyword>
<reference evidence="1" key="1">
    <citation type="submission" date="2022-08" db="EMBL/GenBank/DDBJ databases">
        <title>Genomic Encyclopedia of Type Strains, Phase III (KMG-III): the genomes of soil and plant-associated and newly described type strains.</title>
        <authorList>
            <person name="Whitman W."/>
        </authorList>
    </citation>
    <scope>NUCLEOTIDE SEQUENCE</scope>
    <source>
        <strain evidence="1">HMT 1</strain>
    </source>
</reference>
<accession>A0AAE3HJY8</accession>
<dbReference type="Proteomes" id="UP001204445">
    <property type="component" value="Unassembled WGS sequence"/>
</dbReference>
<evidence type="ECO:0000313" key="1">
    <source>
        <dbReference type="EMBL" id="MCS3903675.1"/>
    </source>
</evidence>
<evidence type="ECO:0008006" key="3">
    <source>
        <dbReference type="Google" id="ProtNLM"/>
    </source>
</evidence>
<proteinExistence type="predicted"/>
<organism evidence="1 2">
    <name type="scientific">Methylohalomonas lacus</name>
    <dbReference type="NCBI Taxonomy" id="398773"/>
    <lineage>
        <taxon>Bacteria</taxon>
        <taxon>Pseudomonadati</taxon>
        <taxon>Pseudomonadota</taxon>
        <taxon>Gammaproteobacteria</taxon>
        <taxon>Methylohalomonadales</taxon>
        <taxon>Methylohalomonadaceae</taxon>
        <taxon>Methylohalomonas</taxon>
    </lineage>
</organism>
<dbReference type="AlphaFoldDB" id="A0AAE3HJY8"/>
<dbReference type="EMBL" id="JANUCT010000010">
    <property type="protein sequence ID" value="MCS3903675.1"/>
    <property type="molecule type" value="Genomic_DNA"/>
</dbReference>